<comment type="caution">
    <text evidence="5">The sequence shown here is derived from an EMBL/GenBank/DDBJ whole genome shotgun (WGS) entry which is preliminary data.</text>
</comment>
<accession>A0ABU5EHK6</accession>
<dbReference type="PRINTS" id="PR00909">
    <property type="entry name" value="SPERMDNBNDNG"/>
</dbReference>
<dbReference type="PANTHER" id="PTHR30222">
    <property type="entry name" value="SPERMIDINE/PUTRESCINE-BINDING PERIPLASMIC PROTEIN"/>
    <property type="match status" value="1"/>
</dbReference>
<evidence type="ECO:0000313" key="5">
    <source>
        <dbReference type="EMBL" id="MDY0885005.1"/>
    </source>
</evidence>
<sequence>MAVHQSKIISRRTLLKATGYVGAATIGAPWIVRNAFSSSGELNFMGWAGYDFKAAFDAFNKKTGIKVNFTEQPDQDAMAAQAKAGGASGAFDMSEPTTDRVTNWVERDFLQPWDEAKINVDGIDPGILNGSAMQQVRINGKLYSSPSVWGSEAIAFNTDEVKLTYPEINLGDLWREEFAGKVTVRPHSGLVAIGRWLEAQGELPKPYLDSYKDEAVMVENYEIIVKKAIELKPNVGQWWKDENSAQAAFRTNGCVIGNVWDSSAQILQKEGLPIAYLSPSEGASGWLQNFVLFKGAKNVEQAEAFCAWVNTVEGSLLWAAAIGASPSAKGAADAAPDAQKNFLKAAYPEDALSRMWWQPTQPSWFVSKRNEYADKFQAG</sequence>
<protein>
    <submittedName>
        <fullName evidence="5">Extracellular solute-binding protein</fullName>
    </submittedName>
</protein>
<evidence type="ECO:0000256" key="3">
    <source>
        <dbReference type="ARBA" id="ARBA00022729"/>
    </source>
</evidence>
<dbReference type="EMBL" id="JAXCLW010000007">
    <property type="protein sequence ID" value="MDY0885005.1"/>
    <property type="molecule type" value="Genomic_DNA"/>
</dbReference>
<keyword evidence="3" id="KW-0732">Signal</keyword>
<dbReference type="RefSeq" id="WP_320510079.1">
    <property type="nucleotide sequence ID" value="NZ_JAXCLW010000007.1"/>
</dbReference>
<dbReference type="Proteomes" id="UP001279642">
    <property type="component" value="Unassembled WGS sequence"/>
</dbReference>
<comment type="subcellular location">
    <subcellularLocation>
        <location evidence="1">Periplasm</location>
    </subcellularLocation>
</comment>
<dbReference type="InterPro" id="IPR006059">
    <property type="entry name" value="SBP"/>
</dbReference>
<evidence type="ECO:0000256" key="2">
    <source>
        <dbReference type="ARBA" id="ARBA00022448"/>
    </source>
</evidence>
<keyword evidence="2" id="KW-0813">Transport</keyword>
<dbReference type="SUPFAM" id="SSF53850">
    <property type="entry name" value="Periplasmic binding protein-like II"/>
    <property type="match status" value="1"/>
</dbReference>
<dbReference type="Pfam" id="PF13416">
    <property type="entry name" value="SBP_bac_8"/>
    <property type="match status" value="1"/>
</dbReference>
<reference evidence="5 6" key="1">
    <citation type="journal article" date="2016" name="Antonie Van Leeuwenhoek">
        <title>Dongia soli sp. nov., isolated from soil from Dokdo, Korea.</title>
        <authorList>
            <person name="Kim D.U."/>
            <person name="Lee H."/>
            <person name="Kim H."/>
            <person name="Kim S.G."/>
            <person name="Ka J.O."/>
        </authorList>
    </citation>
    <scope>NUCLEOTIDE SEQUENCE [LARGE SCALE GENOMIC DNA]</scope>
    <source>
        <strain evidence="5 6">D78</strain>
    </source>
</reference>
<keyword evidence="4" id="KW-0574">Periplasm</keyword>
<dbReference type="Gene3D" id="3.40.190.10">
    <property type="entry name" value="Periplasmic binding protein-like II"/>
    <property type="match status" value="2"/>
</dbReference>
<gene>
    <name evidence="5" type="ORF">SMD27_19335</name>
</gene>
<keyword evidence="6" id="KW-1185">Reference proteome</keyword>
<dbReference type="InterPro" id="IPR001188">
    <property type="entry name" value="Sperm_putr-bd"/>
</dbReference>
<evidence type="ECO:0000256" key="4">
    <source>
        <dbReference type="ARBA" id="ARBA00022764"/>
    </source>
</evidence>
<dbReference type="PROSITE" id="PS51318">
    <property type="entry name" value="TAT"/>
    <property type="match status" value="1"/>
</dbReference>
<organism evidence="5 6">
    <name type="scientific">Dongia soli</name>
    <dbReference type="NCBI Taxonomy" id="600628"/>
    <lineage>
        <taxon>Bacteria</taxon>
        <taxon>Pseudomonadati</taxon>
        <taxon>Pseudomonadota</taxon>
        <taxon>Alphaproteobacteria</taxon>
        <taxon>Rhodospirillales</taxon>
        <taxon>Dongiaceae</taxon>
        <taxon>Dongia</taxon>
    </lineage>
</organism>
<dbReference type="InterPro" id="IPR006311">
    <property type="entry name" value="TAT_signal"/>
</dbReference>
<evidence type="ECO:0000256" key="1">
    <source>
        <dbReference type="ARBA" id="ARBA00004418"/>
    </source>
</evidence>
<name>A0ABU5EHK6_9PROT</name>
<dbReference type="PANTHER" id="PTHR30222:SF17">
    <property type="entry name" value="SPERMIDINE_PUTRESCINE-BINDING PERIPLASMIC PROTEIN"/>
    <property type="match status" value="1"/>
</dbReference>
<proteinExistence type="predicted"/>
<evidence type="ECO:0000313" key="6">
    <source>
        <dbReference type="Proteomes" id="UP001279642"/>
    </source>
</evidence>